<dbReference type="AlphaFoldDB" id="V9IF32"/>
<organism evidence="2">
    <name type="scientific">Apis cerana</name>
    <name type="common">Indian honeybee</name>
    <dbReference type="NCBI Taxonomy" id="7461"/>
    <lineage>
        <taxon>Eukaryota</taxon>
        <taxon>Metazoa</taxon>
        <taxon>Ecdysozoa</taxon>
        <taxon>Arthropoda</taxon>
        <taxon>Hexapoda</taxon>
        <taxon>Insecta</taxon>
        <taxon>Pterygota</taxon>
        <taxon>Neoptera</taxon>
        <taxon>Endopterygota</taxon>
        <taxon>Hymenoptera</taxon>
        <taxon>Apocrita</taxon>
        <taxon>Aculeata</taxon>
        <taxon>Apoidea</taxon>
        <taxon>Anthophila</taxon>
        <taxon>Apidae</taxon>
        <taxon>Apis</taxon>
    </lineage>
</organism>
<dbReference type="InterPro" id="IPR029071">
    <property type="entry name" value="Ubiquitin-like_domsf"/>
</dbReference>
<dbReference type="GO" id="GO:0043014">
    <property type="term" value="F:alpha-tubulin binding"/>
    <property type="evidence" value="ECO:0007669"/>
    <property type="project" value="InterPro"/>
</dbReference>
<dbReference type="GO" id="GO:0007023">
    <property type="term" value="P:post-chaperonin tubulin folding pathway"/>
    <property type="evidence" value="ECO:0007669"/>
    <property type="project" value="InterPro"/>
</dbReference>
<dbReference type="Pfam" id="PF14560">
    <property type="entry name" value="Ubiquitin_2"/>
    <property type="match status" value="1"/>
</dbReference>
<reference evidence="2" key="1">
    <citation type="submission" date="2011-11" db="EMBL/GenBank/DDBJ databases">
        <title>Decoding the brain transcriptome of the Eastern honeybee (Apis cerana) based on pyrosequencing.</title>
        <authorList>
            <person name="Sun L."/>
            <person name="Zheng H."/>
            <person name="Wang Y."/>
            <person name="Xie X."/>
            <person name="Zhu Y."/>
            <person name="Gu W."/>
            <person name="Wang S."/>
        </authorList>
    </citation>
    <scope>NUCLEOTIDE SEQUENCE</scope>
    <source>
        <tissue evidence="2">Brain</tissue>
    </source>
</reference>
<evidence type="ECO:0000313" key="2">
    <source>
        <dbReference type="EMBL" id="AEY59728.1"/>
    </source>
</evidence>
<accession>V9IF32</accession>
<proteinExistence type="evidence at transcript level"/>
<sequence>MSDYNVITSDFVNLSITNSSQNSYCVERRFQKGITIDEFKGKLELLTGGNPKTMKIEVYDKNDKLICKLDDNHRLLGSYPIDDGMRLHVIDNFSRTEENLNNVEKFEISEEEYAKRTGKIITNI</sequence>
<feature type="domain" description="Ubiquitin-like" evidence="1">
    <location>
        <begin position="11"/>
        <end position="94"/>
    </location>
</feature>
<dbReference type="InterPro" id="IPR000626">
    <property type="entry name" value="Ubiquitin-like_dom"/>
</dbReference>
<name>V9IF32_APICE</name>
<evidence type="ECO:0000259" key="1">
    <source>
        <dbReference type="Pfam" id="PF14560"/>
    </source>
</evidence>
<gene>
    <name evidence="2" type="ORF">ACCB04333</name>
</gene>
<dbReference type="SUPFAM" id="SSF54236">
    <property type="entry name" value="Ubiquitin-like"/>
    <property type="match status" value="1"/>
</dbReference>
<dbReference type="Gene3D" id="3.10.20.90">
    <property type="entry name" value="Phosphatidylinositol 3-kinase Catalytic Subunit, Chain A, domain 1"/>
    <property type="match status" value="1"/>
</dbReference>
<dbReference type="GO" id="GO:0007021">
    <property type="term" value="P:tubulin complex assembly"/>
    <property type="evidence" value="ECO:0007669"/>
    <property type="project" value="InterPro"/>
</dbReference>
<dbReference type="EMBL" id="JR043126">
    <property type="protein sequence ID" value="AEY59728.1"/>
    <property type="molecule type" value="mRNA"/>
</dbReference>
<protein>
    <submittedName>
        <fullName evidence="2">Tubulin-folding cofactor B</fullName>
    </submittedName>
</protein>
<dbReference type="InterPro" id="IPR045172">
    <property type="entry name" value="TBCB_Ubl"/>
</dbReference>
<dbReference type="CDD" id="cd01789">
    <property type="entry name" value="Ubl_TBCB"/>
    <property type="match status" value="1"/>
</dbReference>